<protein>
    <recommendedName>
        <fullName evidence="3">GerMN domain-containing protein</fullName>
    </recommendedName>
</protein>
<dbReference type="RefSeq" id="WP_212939084.1">
    <property type="nucleotide sequence ID" value="NZ_BORR01000005.1"/>
</dbReference>
<reference evidence="4 5" key="1">
    <citation type="submission" date="2021-03" db="EMBL/GenBank/DDBJ databases">
        <title>Antimicrobial resistance genes in bacteria isolated from Japanese honey, and their potential for conferring macrolide and lincosamide resistance in the American foulbrood pathogen Paenibacillus larvae.</title>
        <authorList>
            <person name="Okamoto M."/>
            <person name="Kumagai M."/>
            <person name="Kanamori H."/>
            <person name="Takamatsu D."/>
        </authorList>
    </citation>
    <scope>NUCLEOTIDE SEQUENCE [LARGE SCALE GENOMIC DNA]</scope>
    <source>
        <strain evidence="4 5">J41TS12</strain>
    </source>
</reference>
<dbReference type="EMBL" id="BORR01000005">
    <property type="protein sequence ID" value="GIO36749.1"/>
    <property type="molecule type" value="Genomic_DNA"/>
</dbReference>
<evidence type="ECO:0000256" key="1">
    <source>
        <dbReference type="SAM" id="MobiDB-lite"/>
    </source>
</evidence>
<dbReference type="Proteomes" id="UP000681162">
    <property type="component" value="Unassembled WGS sequence"/>
</dbReference>
<proteinExistence type="predicted"/>
<dbReference type="InterPro" id="IPR019606">
    <property type="entry name" value="GerMN"/>
</dbReference>
<dbReference type="PROSITE" id="PS51257">
    <property type="entry name" value="PROKAR_LIPOPROTEIN"/>
    <property type="match status" value="1"/>
</dbReference>
<keyword evidence="5" id="KW-1185">Reference proteome</keyword>
<sequence>MNRMSWRICGLVLLLALASGCGQKPGTAQPSGNEEPQVEQGAGPATNHQGSNNAENTSGETGTESPEQQTLSIKSYYTDDQLNELTEKEQTIRYAKDEDKYMAALETLKDSGDSELLPLWKVEFRSATLSEGMLTVDITLPDEARLGAGGEALAVEALQNTLFQFQEIESIELLVDGQQTESLMGHVELEHPMTRK</sequence>
<keyword evidence="2" id="KW-0732">Signal</keyword>
<evidence type="ECO:0000256" key="2">
    <source>
        <dbReference type="SAM" id="SignalP"/>
    </source>
</evidence>
<comment type="caution">
    <text evidence="4">The sequence shown here is derived from an EMBL/GenBank/DDBJ whole genome shotgun (WGS) entry which is preliminary data.</text>
</comment>
<evidence type="ECO:0000313" key="5">
    <source>
        <dbReference type="Proteomes" id="UP000681162"/>
    </source>
</evidence>
<feature type="domain" description="GerMN" evidence="3">
    <location>
        <begin position="76"/>
        <end position="180"/>
    </location>
</feature>
<feature type="region of interest" description="Disordered" evidence="1">
    <location>
        <begin position="23"/>
        <end position="69"/>
    </location>
</feature>
<feature type="compositionally biased region" description="Polar residues" evidence="1">
    <location>
        <begin position="46"/>
        <end position="69"/>
    </location>
</feature>
<name>A0A919XRQ7_9BACL</name>
<evidence type="ECO:0000259" key="3">
    <source>
        <dbReference type="Pfam" id="PF10646"/>
    </source>
</evidence>
<accession>A0A919XRQ7</accession>
<dbReference type="Pfam" id="PF10646">
    <property type="entry name" value="Germane"/>
    <property type="match status" value="1"/>
</dbReference>
<gene>
    <name evidence="4" type="ORF">J41TS12_16100</name>
</gene>
<organism evidence="4 5">
    <name type="scientific">Paenibacillus antibioticophila</name>
    <dbReference type="NCBI Taxonomy" id="1274374"/>
    <lineage>
        <taxon>Bacteria</taxon>
        <taxon>Bacillati</taxon>
        <taxon>Bacillota</taxon>
        <taxon>Bacilli</taxon>
        <taxon>Bacillales</taxon>
        <taxon>Paenibacillaceae</taxon>
        <taxon>Paenibacillus</taxon>
    </lineage>
</organism>
<dbReference type="AlphaFoldDB" id="A0A919XRQ7"/>
<feature type="chain" id="PRO_5037623798" description="GerMN domain-containing protein" evidence="2">
    <location>
        <begin position="29"/>
        <end position="196"/>
    </location>
</feature>
<feature type="signal peptide" evidence="2">
    <location>
        <begin position="1"/>
        <end position="28"/>
    </location>
</feature>
<evidence type="ECO:0000313" key="4">
    <source>
        <dbReference type="EMBL" id="GIO36749.1"/>
    </source>
</evidence>